<keyword evidence="2" id="KW-0812">Transmembrane</keyword>
<dbReference type="SUPFAM" id="SSF48452">
    <property type="entry name" value="TPR-like"/>
    <property type="match status" value="1"/>
</dbReference>
<gene>
    <name evidence="3" type="ORF">OD816_001000</name>
</gene>
<dbReference type="EMBL" id="JAPHEG010000004">
    <property type="protein sequence ID" value="MDF2953755.1"/>
    <property type="molecule type" value="Genomic_DNA"/>
</dbReference>
<dbReference type="Proteomes" id="UP001144110">
    <property type="component" value="Unassembled WGS sequence"/>
</dbReference>
<keyword evidence="2" id="KW-0472">Membrane</keyword>
<feature type="coiled-coil region" evidence="1">
    <location>
        <begin position="401"/>
        <end position="435"/>
    </location>
</feature>
<protein>
    <recommendedName>
        <fullName evidence="5">Tetratricopeptide repeat protein</fullName>
    </recommendedName>
</protein>
<dbReference type="AlphaFoldDB" id="A0AAE3P4A9"/>
<feature type="transmembrane region" description="Helical" evidence="2">
    <location>
        <begin position="575"/>
        <end position="593"/>
    </location>
</feature>
<organism evidence="3 4">
    <name type="scientific">Candidatus Thermodesulfobacterium syntrophicum</name>
    <dbReference type="NCBI Taxonomy" id="3060442"/>
    <lineage>
        <taxon>Bacteria</taxon>
        <taxon>Pseudomonadati</taxon>
        <taxon>Thermodesulfobacteriota</taxon>
        <taxon>Thermodesulfobacteria</taxon>
        <taxon>Thermodesulfobacteriales</taxon>
        <taxon>Thermodesulfobacteriaceae</taxon>
        <taxon>Thermodesulfobacterium</taxon>
    </lineage>
</organism>
<sequence length="634" mass="75782">MYLKLVKHHKLIHFLFQARASSVEIFLRDLLSKRFSWVDKNIYEAKPENILHLDKILEKFKNEFSLLLKSAPVPFSFLLSNTKPEKLPDTILRAGKIYLEKAIKEEINSILKNSNIYYKIEPWKDLWELILPSTVDPKIEFFYKDVFWYGNKKLCFFCKTPWHDSFNCPSLSDPEPRKTFQSALNFHFEELSQLLWEGISKEELSYDKLKYFYVRNFYLLPEFLKILFYRYENIETWAHFKLDIESPVRGGNLGLGLEYLIKGSLENAKREFLEVEEDFRANIGLALINILQDNTREALYYIEKALSQNATPFLKSYLLFLKGYFYEYTGQDAIAEEFYKDALEEDFTCLPAFYYYNLLKYQKGSSLSEIFDYFNHPYFLYWSYLEPVFIKDQKELEALLYDKVAEKREIASQRLKETEDRYHKIKNFLSDAEKREYEERLSKIRENVHKGGIGLIESAYQRALELDLEFQGYIYRLIQKIKNDFENIKSIGKHMSRFWERYPYKNEDVEFGKELKDLSNILQKIEFQVRKKDPSDALSTLIFEINNCKKLIKNLKITKENLAKKWNFRMRLADFLKNFSVSEFFITCIYIIIPYLPISETMKKFFTFSSFLLVSFGLLLICLFLSYSKDYVSE</sequence>
<evidence type="ECO:0000313" key="3">
    <source>
        <dbReference type="EMBL" id="MDF2953755.1"/>
    </source>
</evidence>
<evidence type="ECO:0000256" key="2">
    <source>
        <dbReference type="SAM" id="Phobius"/>
    </source>
</evidence>
<evidence type="ECO:0008006" key="5">
    <source>
        <dbReference type="Google" id="ProtNLM"/>
    </source>
</evidence>
<accession>A0AAE3P4A9</accession>
<evidence type="ECO:0000313" key="4">
    <source>
        <dbReference type="Proteomes" id="UP001144110"/>
    </source>
</evidence>
<evidence type="ECO:0000256" key="1">
    <source>
        <dbReference type="SAM" id="Coils"/>
    </source>
</evidence>
<dbReference type="InterPro" id="IPR011990">
    <property type="entry name" value="TPR-like_helical_dom_sf"/>
</dbReference>
<feature type="transmembrane region" description="Helical" evidence="2">
    <location>
        <begin position="605"/>
        <end position="627"/>
    </location>
</feature>
<keyword evidence="1" id="KW-0175">Coiled coil</keyword>
<keyword evidence="2" id="KW-1133">Transmembrane helix</keyword>
<proteinExistence type="predicted"/>
<comment type="caution">
    <text evidence="3">The sequence shown here is derived from an EMBL/GenBank/DDBJ whole genome shotgun (WGS) entry which is preliminary data.</text>
</comment>
<dbReference type="Gene3D" id="1.25.40.10">
    <property type="entry name" value="Tetratricopeptide repeat domain"/>
    <property type="match status" value="1"/>
</dbReference>
<reference evidence="3" key="1">
    <citation type="submission" date="2022-11" db="EMBL/GenBank/DDBJ databases">
        <title>Candidatus Alkanophaga archaea from heated hydrothermal vent sediment oxidize petroleum alkanes.</title>
        <authorList>
            <person name="Zehnle H."/>
            <person name="Laso-Perez R."/>
            <person name="Lipp J."/>
            <person name="Teske A."/>
            <person name="Wegener G."/>
        </authorList>
    </citation>
    <scope>NUCLEOTIDE SEQUENCE</scope>
    <source>
        <strain evidence="3">MCA70</strain>
    </source>
</reference>
<name>A0AAE3P4A9_9BACT</name>